<feature type="transmembrane region" description="Helical" evidence="1">
    <location>
        <begin position="260"/>
        <end position="283"/>
    </location>
</feature>
<evidence type="ECO:0000313" key="2">
    <source>
        <dbReference type="EMBL" id="QGU32895.1"/>
    </source>
</evidence>
<dbReference type="Pfam" id="PF09991">
    <property type="entry name" value="DUF2232"/>
    <property type="match status" value="1"/>
</dbReference>
<keyword evidence="3" id="KW-1185">Reference proteome</keyword>
<name>A0A6I6E1T6_THETI</name>
<feature type="transmembrane region" description="Helical" evidence="1">
    <location>
        <begin position="76"/>
        <end position="95"/>
    </location>
</feature>
<dbReference type="RefSeq" id="WP_153975089.1">
    <property type="nucleotide sequence ID" value="NZ_CP039268.1"/>
</dbReference>
<evidence type="ECO:0000256" key="1">
    <source>
        <dbReference type="SAM" id="Phobius"/>
    </source>
</evidence>
<dbReference type="EMBL" id="CP039268">
    <property type="protein sequence ID" value="QGU32895.1"/>
    <property type="molecule type" value="Genomic_DNA"/>
</dbReference>
<feature type="transmembrane region" description="Helical" evidence="1">
    <location>
        <begin position="162"/>
        <end position="182"/>
    </location>
</feature>
<keyword evidence="1" id="KW-1133">Transmembrane helix</keyword>
<reference evidence="2 3" key="1">
    <citation type="submission" date="2019-12" db="EMBL/GenBank/DDBJ databases">
        <title>The complete genome of the thermophilic, anoxygenic phototrophic gammaproteobacterium Thermochromatium tepidum.</title>
        <authorList>
            <person name="Sattley W.M."/>
            <person name="Swingley W.D."/>
            <person name="Burchell B.M."/>
            <person name="Gurbani S.A."/>
            <person name="Kujawa C.M."/>
            <person name="Nuccio D.A."/>
            <person name="Schladweiler J."/>
            <person name="Shaffer K.N."/>
            <person name="Stokes L.M."/>
            <person name="Touchman J.W."/>
            <person name="Blankenship R.E."/>
            <person name="Madigan M.T."/>
        </authorList>
    </citation>
    <scope>NUCLEOTIDE SEQUENCE [LARGE SCALE GENOMIC DNA]</scope>
    <source>
        <strain evidence="2 3">ATCC 43061</strain>
    </source>
</reference>
<feature type="transmembrane region" description="Helical" evidence="1">
    <location>
        <begin position="52"/>
        <end position="70"/>
    </location>
</feature>
<evidence type="ECO:0000313" key="3">
    <source>
        <dbReference type="Proteomes" id="UP000426424"/>
    </source>
</evidence>
<dbReference type="AlphaFoldDB" id="A0A6I6E1T6"/>
<feature type="transmembrane region" description="Helical" evidence="1">
    <location>
        <begin position="229"/>
        <end position="248"/>
    </location>
</feature>
<dbReference type="OrthoDB" id="5659946at2"/>
<dbReference type="InterPro" id="IPR018710">
    <property type="entry name" value="DUF2232"/>
</dbReference>
<proteinExistence type="predicted"/>
<dbReference type="KEGG" id="ttp:E6P07_07810"/>
<feature type="transmembrane region" description="Helical" evidence="1">
    <location>
        <begin position="20"/>
        <end position="45"/>
    </location>
</feature>
<feature type="transmembrane region" description="Helical" evidence="1">
    <location>
        <begin position="202"/>
        <end position="223"/>
    </location>
</feature>
<feature type="transmembrane region" description="Helical" evidence="1">
    <location>
        <begin position="107"/>
        <end position="123"/>
    </location>
</feature>
<keyword evidence="1" id="KW-0472">Membrane</keyword>
<sequence length="303" mass="32800">MKPLANFIMRGYSPATLVATVAGLLSLLIPFVGLISSAAVGLVTLRQGARPGMLLLGTSTLASGLIAWLALGSPLIGLGLLLVLWVPIWGLAIILRSTRALNLTVQLAALGGIVVVLVVRLIVNDPESYWRELIEPLRQSLLNDGLVEAEASEVLFARLTQWMTGAFATALVLQYLASLFLARSWQARLYNPGGFGAEFRALRVGSPVGWLFVLVLAWGLVAQGLALDLIPILGLLLFLQGLAVIHHLHELRKVHQGWLVALYVLLVFFMPQMVLLLISLGLIDLWADIRARVEQRVSGTGKS</sequence>
<gene>
    <name evidence="2" type="ORF">E6P07_07810</name>
</gene>
<organism evidence="2 3">
    <name type="scientific">Thermochromatium tepidum ATCC 43061</name>
    <dbReference type="NCBI Taxonomy" id="316276"/>
    <lineage>
        <taxon>Bacteria</taxon>
        <taxon>Pseudomonadati</taxon>
        <taxon>Pseudomonadota</taxon>
        <taxon>Gammaproteobacteria</taxon>
        <taxon>Chromatiales</taxon>
        <taxon>Chromatiaceae</taxon>
        <taxon>Thermochromatium</taxon>
    </lineage>
</organism>
<accession>A0A6I6E1T6</accession>
<dbReference type="Proteomes" id="UP000426424">
    <property type="component" value="Chromosome"/>
</dbReference>
<protein>
    <submittedName>
        <fullName evidence="2">DUF2232 domain-containing protein</fullName>
    </submittedName>
</protein>
<keyword evidence="1" id="KW-0812">Transmembrane</keyword>